<keyword evidence="1" id="KW-0812">Transmembrane</keyword>
<feature type="transmembrane region" description="Helical" evidence="1">
    <location>
        <begin position="14"/>
        <end position="36"/>
    </location>
</feature>
<feature type="transmembrane region" description="Helical" evidence="1">
    <location>
        <begin position="48"/>
        <end position="68"/>
    </location>
</feature>
<dbReference type="EMBL" id="JACCBN010000001">
    <property type="protein sequence ID" value="NYD34528.1"/>
    <property type="molecule type" value="Genomic_DNA"/>
</dbReference>
<dbReference type="RefSeq" id="WP_179792468.1">
    <property type="nucleotide sequence ID" value="NZ_BAABHP010000018.1"/>
</dbReference>
<proteinExistence type="predicted"/>
<organism evidence="2 3">
    <name type="scientific">Actinomycetospora corticicola</name>
    <dbReference type="NCBI Taxonomy" id="663602"/>
    <lineage>
        <taxon>Bacteria</taxon>
        <taxon>Bacillati</taxon>
        <taxon>Actinomycetota</taxon>
        <taxon>Actinomycetes</taxon>
        <taxon>Pseudonocardiales</taxon>
        <taxon>Pseudonocardiaceae</taxon>
        <taxon>Actinomycetospora</taxon>
    </lineage>
</organism>
<dbReference type="AlphaFoldDB" id="A0A7Y9DS77"/>
<sequence length="403" mass="43061">MIGLFLLDVLLQRLAVPGLPIALLLPVTLGWAVLAHRRRVVEIDATRLIWWALACGATGLMLLLQPLVVAGPLISIPSWALVVVTSLPFALRVRDRSVATYTRMLRGAETIGCWLAVGCLAMTGTQLLGVPYRDVLADVLPSTLLLTDFNNTYPYSYGSTLFRANAWIGLEPSFTSFQLGIALLASVLLRRSIWRTVLLVAGIASTAAGSGILLVAVGVFVLALYRRRMVLRRYVAPVVVLVGAVLATSFGQSLLGRSTEFSDPNSSTSLRAILPYDVLWPRWVAQTGVMLVGDGPGSSQVLATSTGIGGLLVPTPVKIFFDYGLLGGAVLAAFLLACYVRSPSVSIAVALLLSLWTVQPGLTTTALLLNAVIFVSLWVPRVEPPLEARPPTPRDEAPAEQGA</sequence>
<feature type="transmembrane region" description="Helical" evidence="1">
    <location>
        <begin position="234"/>
        <end position="255"/>
    </location>
</feature>
<evidence type="ECO:0008006" key="4">
    <source>
        <dbReference type="Google" id="ProtNLM"/>
    </source>
</evidence>
<evidence type="ECO:0000256" key="1">
    <source>
        <dbReference type="SAM" id="Phobius"/>
    </source>
</evidence>
<keyword evidence="1" id="KW-0472">Membrane</keyword>
<feature type="transmembrane region" description="Helical" evidence="1">
    <location>
        <begin position="347"/>
        <end position="379"/>
    </location>
</feature>
<feature type="transmembrane region" description="Helical" evidence="1">
    <location>
        <begin position="193"/>
        <end position="222"/>
    </location>
</feature>
<gene>
    <name evidence="2" type="ORF">BJ983_000630</name>
</gene>
<accession>A0A7Y9DS77</accession>
<keyword evidence="3" id="KW-1185">Reference proteome</keyword>
<feature type="transmembrane region" description="Helical" evidence="1">
    <location>
        <begin position="320"/>
        <end position="340"/>
    </location>
</feature>
<comment type="caution">
    <text evidence="2">The sequence shown here is derived from an EMBL/GenBank/DDBJ whole genome shotgun (WGS) entry which is preliminary data.</text>
</comment>
<feature type="transmembrane region" description="Helical" evidence="1">
    <location>
        <begin position="111"/>
        <end position="132"/>
    </location>
</feature>
<evidence type="ECO:0000313" key="2">
    <source>
        <dbReference type="EMBL" id="NYD34528.1"/>
    </source>
</evidence>
<feature type="transmembrane region" description="Helical" evidence="1">
    <location>
        <begin position="74"/>
        <end position="91"/>
    </location>
</feature>
<dbReference type="Proteomes" id="UP000535890">
    <property type="component" value="Unassembled WGS sequence"/>
</dbReference>
<reference evidence="2 3" key="1">
    <citation type="submission" date="2020-07" db="EMBL/GenBank/DDBJ databases">
        <title>Sequencing the genomes of 1000 actinobacteria strains.</title>
        <authorList>
            <person name="Klenk H.-P."/>
        </authorList>
    </citation>
    <scope>NUCLEOTIDE SEQUENCE [LARGE SCALE GENOMIC DNA]</scope>
    <source>
        <strain evidence="2 3">DSM 45772</strain>
    </source>
</reference>
<protein>
    <recommendedName>
        <fullName evidence="4">O-antigen ligase-like membrane protein</fullName>
    </recommendedName>
</protein>
<keyword evidence="1" id="KW-1133">Transmembrane helix</keyword>
<evidence type="ECO:0000313" key="3">
    <source>
        <dbReference type="Proteomes" id="UP000535890"/>
    </source>
</evidence>
<name>A0A7Y9DS77_9PSEU</name>